<accession>A0ABR0UVQ2</accession>
<reference evidence="3 4" key="1">
    <citation type="journal article" date="2021" name="Comput. Struct. Biotechnol. J.">
        <title>De novo genome assembly of the potent medicinal plant Rehmannia glutinosa using nanopore technology.</title>
        <authorList>
            <person name="Ma L."/>
            <person name="Dong C."/>
            <person name="Song C."/>
            <person name="Wang X."/>
            <person name="Zheng X."/>
            <person name="Niu Y."/>
            <person name="Chen S."/>
            <person name="Feng W."/>
        </authorList>
    </citation>
    <scope>NUCLEOTIDE SEQUENCE [LARGE SCALE GENOMIC DNA]</scope>
    <source>
        <strain evidence="3">DH-2019</strain>
    </source>
</reference>
<protein>
    <recommendedName>
        <fullName evidence="2">Endonuclease/exonuclease/phosphatase domain-containing protein</fullName>
    </recommendedName>
</protein>
<organism evidence="3 4">
    <name type="scientific">Rehmannia glutinosa</name>
    <name type="common">Chinese foxglove</name>
    <dbReference type="NCBI Taxonomy" id="99300"/>
    <lineage>
        <taxon>Eukaryota</taxon>
        <taxon>Viridiplantae</taxon>
        <taxon>Streptophyta</taxon>
        <taxon>Embryophyta</taxon>
        <taxon>Tracheophyta</taxon>
        <taxon>Spermatophyta</taxon>
        <taxon>Magnoliopsida</taxon>
        <taxon>eudicotyledons</taxon>
        <taxon>Gunneridae</taxon>
        <taxon>Pentapetalae</taxon>
        <taxon>asterids</taxon>
        <taxon>lamiids</taxon>
        <taxon>Lamiales</taxon>
        <taxon>Orobanchaceae</taxon>
        <taxon>Rehmannieae</taxon>
        <taxon>Rehmannia</taxon>
    </lineage>
</organism>
<dbReference type="Pfam" id="PF03372">
    <property type="entry name" value="Exo_endo_phos"/>
    <property type="match status" value="1"/>
</dbReference>
<dbReference type="Gene3D" id="3.60.10.10">
    <property type="entry name" value="Endonuclease/exonuclease/phosphatase"/>
    <property type="match status" value="1"/>
</dbReference>
<dbReference type="InterPro" id="IPR036691">
    <property type="entry name" value="Endo/exonu/phosph_ase_sf"/>
</dbReference>
<dbReference type="PANTHER" id="PTHR33710:SF62">
    <property type="entry name" value="DUF4283 DOMAIN PROTEIN"/>
    <property type="match status" value="1"/>
</dbReference>
<feature type="compositionally biased region" description="Polar residues" evidence="1">
    <location>
        <begin position="94"/>
        <end position="103"/>
    </location>
</feature>
<feature type="compositionally biased region" description="Polar residues" evidence="1">
    <location>
        <begin position="77"/>
        <end position="86"/>
    </location>
</feature>
<evidence type="ECO:0000313" key="3">
    <source>
        <dbReference type="EMBL" id="KAK6126773.1"/>
    </source>
</evidence>
<dbReference type="Proteomes" id="UP001318860">
    <property type="component" value="Unassembled WGS sequence"/>
</dbReference>
<evidence type="ECO:0000313" key="4">
    <source>
        <dbReference type="Proteomes" id="UP001318860"/>
    </source>
</evidence>
<gene>
    <name evidence="3" type="ORF">DH2020_039481</name>
</gene>
<name>A0ABR0UVQ2_REHGL</name>
<dbReference type="PANTHER" id="PTHR33710">
    <property type="entry name" value="BNAC02G09200D PROTEIN"/>
    <property type="match status" value="1"/>
</dbReference>
<evidence type="ECO:0000259" key="2">
    <source>
        <dbReference type="Pfam" id="PF03372"/>
    </source>
</evidence>
<proteinExistence type="predicted"/>
<evidence type="ECO:0000256" key="1">
    <source>
        <dbReference type="SAM" id="MobiDB-lite"/>
    </source>
</evidence>
<keyword evidence="4" id="KW-1185">Reference proteome</keyword>
<dbReference type="InterPro" id="IPR005135">
    <property type="entry name" value="Endo/exonuclease/phosphatase"/>
</dbReference>
<feature type="domain" description="Endonuclease/exonuclease/phosphatase" evidence="2">
    <location>
        <begin position="119"/>
        <end position="291"/>
    </location>
</feature>
<dbReference type="SUPFAM" id="SSF56219">
    <property type="entry name" value="DNase I-like"/>
    <property type="match status" value="1"/>
</dbReference>
<feature type="region of interest" description="Disordered" evidence="1">
    <location>
        <begin position="74"/>
        <end position="103"/>
    </location>
</feature>
<comment type="caution">
    <text evidence="3">The sequence shown here is derived from an EMBL/GenBank/DDBJ whole genome shotgun (WGS) entry which is preliminary data.</text>
</comment>
<sequence>MEQPSTTTITDDSLWIQAYDLPVACMNEKALTLMAKQIGQFEKWESNDTGSLWLPRSSPAENNELLQLELSGAWEPPNSSSASTRNQAKRSHSGFPNGNQVRQSQNRCDLQKNNFTNNFIVRCDRSLGGRRGKLCLMWKFNIDIHIHMATLHVIDARICENDPAHDWRLTCIYGWSEENLKNHTWQMIKNLYSDSETPWLAIGDFNEILFHHEKIGGRQKEDSKLQAFREAIAICGLDDLGFQGYKFTWTNGQGNEANIQERLDRCLANIQWASRFPDYVIEHQVRICSDHCPILTSWKKRVPRNSNRKSHVIRFEKMWLEDESCKPAIHNAWAQMESFTSPSIIRNKIHSTGISHLAW</sequence>
<dbReference type="EMBL" id="JABTTQ020002003">
    <property type="protein sequence ID" value="KAK6126773.1"/>
    <property type="molecule type" value="Genomic_DNA"/>
</dbReference>